<dbReference type="GO" id="GO:0034707">
    <property type="term" value="C:chloride channel complex"/>
    <property type="evidence" value="ECO:0007669"/>
    <property type="project" value="UniProtKB-KW"/>
</dbReference>
<protein>
    <submittedName>
        <fullName evidence="13">Voltage-gated ClC-type chloride channel ClcB</fullName>
    </submittedName>
</protein>
<evidence type="ECO:0000256" key="11">
    <source>
        <dbReference type="SAM" id="Phobius"/>
    </source>
</evidence>
<feature type="transmembrane region" description="Helical" evidence="11">
    <location>
        <begin position="219"/>
        <end position="246"/>
    </location>
</feature>
<dbReference type="Pfam" id="PF00571">
    <property type="entry name" value="CBS"/>
    <property type="match status" value="1"/>
</dbReference>
<dbReference type="InterPro" id="IPR046342">
    <property type="entry name" value="CBS_dom_sf"/>
</dbReference>
<keyword evidence="2" id="KW-0813">Transport</keyword>
<dbReference type="AlphaFoldDB" id="A0A090MM02"/>
<feature type="domain" description="CBS" evidence="12">
    <location>
        <begin position="367"/>
        <end position="426"/>
    </location>
</feature>
<feature type="transmembrane region" description="Helical" evidence="11">
    <location>
        <begin position="89"/>
        <end position="110"/>
    </location>
</feature>
<evidence type="ECO:0000313" key="14">
    <source>
        <dbReference type="Proteomes" id="UP000035762"/>
    </source>
</evidence>
<feature type="transmembrane region" description="Helical" evidence="11">
    <location>
        <begin position="52"/>
        <end position="77"/>
    </location>
</feature>
<evidence type="ECO:0000256" key="5">
    <source>
        <dbReference type="ARBA" id="ARBA00023065"/>
    </source>
</evidence>
<dbReference type="PRINTS" id="PR00762">
    <property type="entry name" value="CLCHANNEL"/>
</dbReference>
<feature type="transmembrane region" description="Helical" evidence="11">
    <location>
        <begin position="15"/>
        <end position="40"/>
    </location>
</feature>
<dbReference type="InterPro" id="IPR001807">
    <property type="entry name" value="ClC"/>
</dbReference>
<keyword evidence="9" id="KW-0407">Ion channel</keyword>
<dbReference type="EMBL" id="CCAZ020000001">
    <property type="protein sequence ID" value="CEG07322.1"/>
    <property type="molecule type" value="Genomic_DNA"/>
</dbReference>
<gene>
    <name evidence="13" type="primary">clcB_2</name>
    <name evidence="13" type="ORF">BN961_00711</name>
</gene>
<dbReference type="PROSITE" id="PS51371">
    <property type="entry name" value="CBS"/>
    <property type="match status" value="1"/>
</dbReference>
<dbReference type="Pfam" id="PF00654">
    <property type="entry name" value="Voltage_CLC"/>
    <property type="match status" value="1"/>
</dbReference>
<evidence type="ECO:0000256" key="10">
    <source>
        <dbReference type="PROSITE-ProRule" id="PRU00703"/>
    </source>
</evidence>
<evidence type="ECO:0000256" key="4">
    <source>
        <dbReference type="ARBA" id="ARBA00022989"/>
    </source>
</evidence>
<dbReference type="InterPro" id="IPR050368">
    <property type="entry name" value="ClC-type_chloride_channel"/>
</dbReference>
<evidence type="ECO:0000256" key="9">
    <source>
        <dbReference type="ARBA" id="ARBA00023303"/>
    </source>
</evidence>
<feature type="transmembrane region" description="Helical" evidence="11">
    <location>
        <begin position="122"/>
        <end position="140"/>
    </location>
</feature>
<proteinExistence type="predicted"/>
<evidence type="ECO:0000256" key="6">
    <source>
        <dbReference type="ARBA" id="ARBA00023136"/>
    </source>
</evidence>
<dbReference type="STRING" id="1035.BN961_00711"/>
<name>A0A090MM02_AFIFE</name>
<sequence>MLGQAFHLRRSDQRILVGCGSAAAIAGAFGAPLAGAFYAFELIVSGYTPASLAPIGVASITGYAVAHQLAPTVPGIILSQVGTVTSQDIVIAVALGFLCALAGIAVMRAVAVWDTVMSRSRLWLPLRPTIGGLVMGLFALQAPQVMSSGHGALHTTNVVTLPVLMVAFLFALKILASVISLGSGFRGGLFFSSLLSGALGGHLFAAAMNTLVPSLHLDISVYAVIGMSALSAAVVGGPLTMTFIALETTGNLWLTTAVLIAVIVSTQVTRELFGYSFATWRFHLRGETIRSAADIGWIRDLTVGRMMRGDVTTVPVEMPIDTFRQSYPLGSKTQVIAVDSEQKYAGIVFVADAYASLDTPADTVGDIIRYQDACLLPDMNAQDAVAAFDRAEAESLAVIDKADTRRVIGILTEAHALRRYAEETDRHRRHSIGEA</sequence>
<keyword evidence="7" id="KW-0869">Chloride channel</keyword>
<feature type="transmembrane region" description="Helical" evidence="11">
    <location>
        <begin position="188"/>
        <end position="207"/>
    </location>
</feature>
<evidence type="ECO:0000256" key="7">
    <source>
        <dbReference type="ARBA" id="ARBA00023173"/>
    </source>
</evidence>
<dbReference type="SUPFAM" id="SSF54631">
    <property type="entry name" value="CBS-domain pair"/>
    <property type="match status" value="1"/>
</dbReference>
<organism evidence="13 14">
    <name type="scientific">Afipia felis</name>
    <name type="common">Cat scratch disease bacillus</name>
    <dbReference type="NCBI Taxonomy" id="1035"/>
    <lineage>
        <taxon>Bacteria</taxon>
        <taxon>Pseudomonadati</taxon>
        <taxon>Pseudomonadota</taxon>
        <taxon>Alphaproteobacteria</taxon>
        <taxon>Hyphomicrobiales</taxon>
        <taxon>Nitrobacteraceae</taxon>
        <taxon>Afipia</taxon>
    </lineage>
</organism>
<evidence type="ECO:0000256" key="1">
    <source>
        <dbReference type="ARBA" id="ARBA00004141"/>
    </source>
</evidence>
<keyword evidence="5" id="KW-0406">Ion transport</keyword>
<reference evidence="13 14" key="1">
    <citation type="journal article" date="2014" name="Genome Announc.">
        <title>Genome Sequence of Afipia felis Strain 76713, Isolated in Hospital Water Using an Amoeba Co-Culture Procedure.</title>
        <authorList>
            <person name="Benamar S."/>
            <person name="La Scola B."/>
            <person name="Croce O."/>
        </authorList>
    </citation>
    <scope>NUCLEOTIDE SEQUENCE [LARGE SCALE GENOMIC DNA]</scope>
    <source>
        <strain evidence="13 14">76713</strain>
    </source>
</reference>
<evidence type="ECO:0000259" key="12">
    <source>
        <dbReference type="PROSITE" id="PS51371"/>
    </source>
</evidence>
<comment type="caution">
    <text evidence="13">The sequence shown here is derived from an EMBL/GenBank/DDBJ whole genome shotgun (WGS) entry which is preliminary data.</text>
</comment>
<dbReference type="PANTHER" id="PTHR43427">
    <property type="entry name" value="CHLORIDE CHANNEL PROTEIN CLC-E"/>
    <property type="match status" value="1"/>
</dbReference>
<keyword evidence="6 11" id="KW-0472">Membrane</keyword>
<keyword evidence="10" id="KW-0129">CBS domain</keyword>
<dbReference type="PANTHER" id="PTHR43427:SF6">
    <property type="entry name" value="CHLORIDE CHANNEL PROTEIN CLC-E"/>
    <property type="match status" value="1"/>
</dbReference>
<feature type="transmembrane region" description="Helical" evidence="11">
    <location>
        <begin position="161"/>
        <end position="182"/>
    </location>
</feature>
<dbReference type="SUPFAM" id="SSF81340">
    <property type="entry name" value="Clc chloride channel"/>
    <property type="match status" value="1"/>
</dbReference>
<dbReference type="Proteomes" id="UP000035762">
    <property type="component" value="Unassembled WGS sequence"/>
</dbReference>
<comment type="subcellular location">
    <subcellularLocation>
        <location evidence="1">Membrane</location>
        <topology evidence="1">Multi-pass membrane protein</topology>
    </subcellularLocation>
</comment>
<dbReference type="Gene3D" id="1.10.3080.10">
    <property type="entry name" value="Clc chloride channel"/>
    <property type="match status" value="1"/>
</dbReference>
<evidence type="ECO:0000256" key="8">
    <source>
        <dbReference type="ARBA" id="ARBA00023214"/>
    </source>
</evidence>
<dbReference type="CDD" id="cd00400">
    <property type="entry name" value="Voltage_gated_ClC"/>
    <property type="match status" value="1"/>
</dbReference>
<dbReference type="GO" id="GO:0005254">
    <property type="term" value="F:chloride channel activity"/>
    <property type="evidence" value="ECO:0007669"/>
    <property type="project" value="UniProtKB-KW"/>
</dbReference>
<dbReference type="InterPro" id="IPR000644">
    <property type="entry name" value="CBS_dom"/>
</dbReference>
<evidence type="ECO:0000256" key="3">
    <source>
        <dbReference type="ARBA" id="ARBA00022692"/>
    </source>
</evidence>
<dbReference type="InterPro" id="IPR014743">
    <property type="entry name" value="Cl-channel_core"/>
</dbReference>
<dbReference type="Gene3D" id="3.10.580.10">
    <property type="entry name" value="CBS-domain"/>
    <property type="match status" value="1"/>
</dbReference>
<accession>A0A090MM02</accession>
<keyword evidence="8" id="KW-0868">Chloride</keyword>
<keyword evidence="14" id="KW-1185">Reference proteome</keyword>
<feature type="transmembrane region" description="Helical" evidence="11">
    <location>
        <begin position="252"/>
        <end position="273"/>
    </location>
</feature>
<evidence type="ECO:0000313" key="13">
    <source>
        <dbReference type="EMBL" id="CEG07322.1"/>
    </source>
</evidence>
<keyword evidence="3 11" id="KW-0812">Transmembrane</keyword>
<keyword evidence="4 11" id="KW-1133">Transmembrane helix</keyword>
<evidence type="ECO:0000256" key="2">
    <source>
        <dbReference type="ARBA" id="ARBA00022448"/>
    </source>
</evidence>